<dbReference type="AlphaFoldDB" id="A0A8T3CEK7"/>
<organism evidence="2 3">
    <name type="scientific">Dendrobium nobile</name>
    <name type="common">Orchid</name>
    <dbReference type="NCBI Taxonomy" id="94219"/>
    <lineage>
        <taxon>Eukaryota</taxon>
        <taxon>Viridiplantae</taxon>
        <taxon>Streptophyta</taxon>
        <taxon>Embryophyta</taxon>
        <taxon>Tracheophyta</taxon>
        <taxon>Spermatophyta</taxon>
        <taxon>Magnoliopsida</taxon>
        <taxon>Liliopsida</taxon>
        <taxon>Asparagales</taxon>
        <taxon>Orchidaceae</taxon>
        <taxon>Epidendroideae</taxon>
        <taxon>Malaxideae</taxon>
        <taxon>Dendrobiinae</taxon>
        <taxon>Dendrobium</taxon>
    </lineage>
</organism>
<evidence type="ECO:0000313" key="3">
    <source>
        <dbReference type="Proteomes" id="UP000829196"/>
    </source>
</evidence>
<gene>
    <name evidence="2" type="ORF">KFK09_000681</name>
</gene>
<dbReference type="EMBL" id="JAGYWB010000001">
    <property type="protein sequence ID" value="KAI0531129.1"/>
    <property type="molecule type" value="Genomic_DNA"/>
</dbReference>
<dbReference type="PANTHER" id="PTHR10977:SF3">
    <property type="entry name" value="DIPHOSPHOMEVALONATE DECARBOXYLASE"/>
    <property type="match status" value="1"/>
</dbReference>
<sequence>MEDENGLMIISYGSHVALYSGQSFHDKYLLNSSIHFRCRTKCCFDRTDRKVALVFFKDFCSYFPPGPDYELNRYGFSNINHSCRRGMNYPAHVLLGGMVILLYCEKDVNDIFADLEDHEADGGMADMPPVVFLSCKVSAGPIEGRILSCCLKNCRYARSFRPVLPTEGEWQQECLKKLKRKVLEGWFTKKNSKKKSWNSKRRAVLKKTEQPSCGWFAEEKEKSKKRAGTAFFWLADCRKLQERHLLCFLIYIKKGKAPFGLLKEEEEGEEERLVLEKPEFVAYTFDAGPNAVLIAPNRKVASSLLQRLLFYFPPGPDYELNSYVLGDKTILQEAGIESLNHIEALKPPPEAKDKVPSQRFAGDVSYFICTRSGKGPEILMEEEHALISSQTGLPKLVT</sequence>
<feature type="domain" description="Mvd1 C-terminal" evidence="1">
    <location>
        <begin position="280"/>
        <end position="379"/>
    </location>
</feature>
<name>A0A8T3CEK7_DENNO</name>
<evidence type="ECO:0000259" key="1">
    <source>
        <dbReference type="Pfam" id="PF18376"/>
    </source>
</evidence>
<dbReference type="PANTHER" id="PTHR10977">
    <property type="entry name" value="DIPHOSPHOMEVALONATE DECARBOXYLASE"/>
    <property type="match status" value="1"/>
</dbReference>
<dbReference type="OrthoDB" id="910935at2759"/>
<proteinExistence type="predicted"/>
<evidence type="ECO:0000313" key="2">
    <source>
        <dbReference type="EMBL" id="KAI0531129.1"/>
    </source>
</evidence>
<dbReference type="Gene3D" id="3.30.70.890">
    <property type="entry name" value="GHMP kinase, C-terminal domain"/>
    <property type="match status" value="1"/>
</dbReference>
<dbReference type="Pfam" id="PF18376">
    <property type="entry name" value="MDD_C"/>
    <property type="match status" value="1"/>
</dbReference>
<dbReference type="InterPro" id="IPR036554">
    <property type="entry name" value="GHMP_kinase_C_sf"/>
</dbReference>
<keyword evidence="3" id="KW-1185">Reference proteome</keyword>
<dbReference type="GO" id="GO:0004163">
    <property type="term" value="F:diphosphomevalonate decarboxylase activity"/>
    <property type="evidence" value="ECO:0007669"/>
    <property type="project" value="TreeGrafter"/>
</dbReference>
<dbReference type="Proteomes" id="UP000829196">
    <property type="component" value="Unassembled WGS sequence"/>
</dbReference>
<dbReference type="SUPFAM" id="SSF55060">
    <property type="entry name" value="GHMP Kinase, C-terminal domain"/>
    <property type="match status" value="1"/>
</dbReference>
<accession>A0A8T3CEK7</accession>
<dbReference type="InterPro" id="IPR041431">
    <property type="entry name" value="Mvd1_C"/>
</dbReference>
<dbReference type="GO" id="GO:0019287">
    <property type="term" value="P:isopentenyl diphosphate biosynthetic process, mevalonate pathway"/>
    <property type="evidence" value="ECO:0007669"/>
    <property type="project" value="TreeGrafter"/>
</dbReference>
<comment type="caution">
    <text evidence="2">The sequence shown here is derived from an EMBL/GenBank/DDBJ whole genome shotgun (WGS) entry which is preliminary data.</text>
</comment>
<protein>
    <recommendedName>
        <fullName evidence="1">Mvd1 C-terminal domain-containing protein</fullName>
    </recommendedName>
</protein>
<dbReference type="GO" id="GO:0005829">
    <property type="term" value="C:cytosol"/>
    <property type="evidence" value="ECO:0007669"/>
    <property type="project" value="TreeGrafter"/>
</dbReference>
<reference evidence="2" key="1">
    <citation type="journal article" date="2022" name="Front. Genet.">
        <title>Chromosome-Scale Assembly of the Dendrobium nobile Genome Provides Insights Into the Molecular Mechanism of the Biosynthesis of the Medicinal Active Ingredient of Dendrobium.</title>
        <authorList>
            <person name="Xu Q."/>
            <person name="Niu S.-C."/>
            <person name="Li K.-L."/>
            <person name="Zheng P.-J."/>
            <person name="Zhang X.-J."/>
            <person name="Jia Y."/>
            <person name="Liu Y."/>
            <person name="Niu Y.-X."/>
            <person name="Yu L.-H."/>
            <person name="Chen D.-F."/>
            <person name="Zhang G.-Q."/>
        </authorList>
    </citation>
    <scope>NUCLEOTIDE SEQUENCE</scope>
    <source>
        <tissue evidence="2">Leaf</tissue>
    </source>
</reference>